<protein>
    <submittedName>
        <fullName evidence="7">Alanine racemase</fullName>
    </submittedName>
</protein>
<dbReference type="FunFam" id="3.40.640.10:FF:000030">
    <property type="entry name" value="Low-specificity L-threonine aldolase"/>
    <property type="match status" value="1"/>
</dbReference>
<dbReference type="PANTHER" id="PTHR48097:SF9">
    <property type="entry name" value="L-THREONINE ALDOLASE"/>
    <property type="match status" value="1"/>
</dbReference>
<evidence type="ECO:0000256" key="2">
    <source>
        <dbReference type="ARBA" id="ARBA00006966"/>
    </source>
</evidence>
<evidence type="ECO:0000313" key="7">
    <source>
        <dbReference type="EMBL" id="ATQ39427.1"/>
    </source>
</evidence>
<dbReference type="Gene3D" id="3.40.640.10">
    <property type="entry name" value="Type I PLP-dependent aspartate aminotransferase-like (Major domain)"/>
    <property type="match status" value="1"/>
</dbReference>
<dbReference type="PIRSF" id="PIRSF017617">
    <property type="entry name" value="Thr_aldolase"/>
    <property type="match status" value="1"/>
</dbReference>
<dbReference type="GO" id="GO:0008732">
    <property type="term" value="F:L-allo-threonine aldolase activity"/>
    <property type="evidence" value="ECO:0007669"/>
    <property type="project" value="TreeGrafter"/>
</dbReference>
<dbReference type="InterPro" id="IPR015422">
    <property type="entry name" value="PyrdxlP-dep_Trfase_small"/>
</dbReference>
<evidence type="ECO:0000256" key="5">
    <source>
        <dbReference type="PIRSR" id="PIRSR017617-1"/>
    </source>
</evidence>
<evidence type="ECO:0000256" key="1">
    <source>
        <dbReference type="ARBA" id="ARBA00001933"/>
    </source>
</evidence>
<evidence type="ECO:0000256" key="4">
    <source>
        <dbReference type="ARBA" id="ARBA00023239"/>
    </source>
</evidence>
<dbReference type="GO" id="GO:0006545">
    <property type="term" value="P:glycine biosynthetic process"/>
    <property type="evidence" value="ECO:0007669"/>
    <property type="project" value="TreeGrafter"/>
</dbReference>
<feature type="domain" description="Aromatic amino acid beta-eliminating lyase/threonine aldolase" evidence="6">
    <location>
        <begin position="25"/>
        <end position="315"/>
    </location>
</feature>
<dbReference type="InterPro" id="IPR015424">
    <property type="entry name" value="PyrdxlP-dep_Trfase"/>
</dbReference>
<sequence>MKTCPVLNSKPGHWGDPTLSGSAFDFRSDAITTPSHGMLEAIAGATLNDDVYGEDELTRSFEEHMASICGKEAALFVISGTMANQIALGALSRRCTGVLADATSHIVHFEAGGLAGLSGASIQPVRPANGHYLTLDDVERHAVASNMIERLPTSIISLENTAHGSVIPLQELRKMKAWAEEREIAIHIDGARIWHAVAGGGGNLKEIAGCCDAMTISFGKGLAAPIGSVIVGSKDLIARARRLRQSIGGGVRKAGPIVGAAWQAMIENFGPGDVDTRGIIQETHVLARSVANMWTSRGGLLLRPVMTNLVWVDLKSAGLDKSRLDTAAQHHGIRIRAPRIVLHYQISTDAMRRLEAVFEEVLEKKASQNPLQSRVERAGLERL</sequence>
<accession>A0A2D2AP76</accession>
<reference evidence="7" key="1">
    <citation type="submission" date="2017-08" db="EMBL/GenBank/DDBJ databases">
        <title>Identification of cyclosporin C from Amphichorda felina using a Cryptococcus neoformans differential temperature sensitivity assay.</title>
        <authorList>
            <person name="Xu L."/>
            <person name="Li Y."/>
            <person name="Bills G."/>
        </authorList>
    </citation>
    <scope>NUCLEOTIDE SEQUENCE</scope>
    <source>
        <strain evidence="7">TTI-0347</strain>
    </source>
</reference>
<feature type="modified residue" description="N6-(pyridoxal phosphate)lysine" evidence="5">
    <location>
        <position position="220"/>
    </location>
</feature>
<dbReference type="AlphaFoldDB" id="A0A2D2AP76"/>
<keyword evidence="4" id="KW-0456">Lyase</keyword>
<dbReference type="PANTHER" id="PTHR48097">
    <property type="entry name" value="L-THREONINE ALDOLASE-RELATED"/>
    <property type="match status" value="1"/>
</dbReference>
<dbReference type="InterPro" id="IPR023603">
    <property type="entry name" value="Low_specificity_L-TA-like"/>
</dbReference>
<dbReference type="InterPro" id="IPR001597">
    <property type="entry name" value="ArAA_b-elim_lyase/Thr_aldolase"/>
</dbReference>
<comment type="similarity">
    <text evidence="2">Belongs to the threonine aldolase family.</text>
</comment>
<keyword evidence="3" id="KW-0663">Pyridoxal phosphate</keyword>
<comment type="cofactor">
    <cofactor evidence="1">
        <name>pyridoxal 5'-phosphate</name>
        <dbReference type="ChEBI" id="CHEBI:597326"/>
    </cofactor>
</comment>
<organism evidence="7">
    <name type="scientific">Amphichorda felina</name>
    <name type="common">Beauveria felina</name>
    <dbReference type="NCBI Taxonomy" id="37994"/>
    <lineage>
        <taxon>Eukaryota</taxon>
        <taxon>Fungi</taxon>
        <taxon>Dikarya</taxon>
        <taxon>Ascomycota</taxon>
        <taxon>Pezizomycotina</taxon>
        <taxon>Sordariomycetes</taxon>
        <taxon>Hypocreomycetidae</taxon>
        <taxon>Hypocreales</taxon>
        <taxon>Bionectriaceae</taxon>
        <taxon>Amphichorda</taxon>
    </lineage>
</organism>
<dbReference type="InterPro" id="IPR015421">
    <property type="entry name" value="PyrdxlP-dep_Trfase_major"/>
</dbReference>
<dbReference type="EMBL" id="MF716954">
    <property type="protein sequence ID" value="ATQ39427.1"/>
    <property type="molecule type" value="Genomic_DNA"/>
</dbReference>
<dbReference type="Gene3D" id="3.90.1150.10">
    <property type="entry name" value="Aspartate Aminotransferase, domain 1"/>
    <property type="match status" value="1"/>
</dbReference>
<evidence type="ECO:0000256" key="3">
    <source>
        <dbReference type="ARBA" id="ARBA00022898"/>
    </source>
</evidence>
<dbReference type="GO" id="GO:0005829">
    <property type="term" value="C:cytosol"/>
    <property type="evidence" value="ECO:0007669"/>
    <property type="project" value="TreeGrafter"/>
</dbReference>
<name>A0A2D2AP76_AMPFL</name>
<evidence type="ECO:0000259" key="6">
    <source>
        <dbReference type="Pfam" id="PF01212"/>
    </source>
</evidence>
<dbReference type="GO" id="GO:0006567">
    <property type="term" value="P:L-threonine catabolic process"/>
    <property type="evidence" value="ECO:0007669"/>
    <property type="project" value="TreeGrafter"/>
</dbReference>
<dbReference type="SUPFAM" id="SSF53383">
    <property type="entry name" value="PLP-dependent transferases"/>
    <property type="match status" value="1"/>
</dbReference>
<dbReference type="NCBIfam" id="NF041359">
    <property type="entry name" value="GntG_guanitoxin"/>
    <property type="match status" value="1"/>
</dbReference>
<dbReference type="Pfam" id="PF01212">
    <property type="entry name" value="Beta_elim_lyase"/>
    <property type="match status" value="1"/>
</dbReference>
<proteinExistence type="inferred from homology"/>